<proteinExistence type="predicted"/>
<name>A0AAE9FEF8_CAEBR</name>
<protein>
    <submittedName>
        <fullName evidence="1">Uncharacterized protein</fullName>
    </submittedName>
</protein>
<evidence type="ECO:0000313" key="1">
    <source>
        <dbReference type="EMBL" id="UMM40335.1"/>
    </source>
</evidence>
<keyword evidence="2" id="KW-1185">Reference proteome</keyword>
<gene>
    <name evidence="1" type="ORF">L5515_017009</name>
</gene>
<dbReference type="EMBL" id="CP092625">
    <property type="protein sequence ID" value="UMM40335.1"/>
    <property type="molecule type" value="Genomic_DNA"/>
</dbReference>
<dbReference type="AlphaFoldDB" id="A0AAE9FEF8"/>
<organism evidence="1 2">
    <name type="scientific">Caenorhabditis briggsae</name>
    <dbReference type="NCBI Taxonomy" id="6238"/>
    <lineage>
        <taxon>Eukaryota</taxon>
        <taxon>Metazoa</taxon>
        <taxon>Ecdysozoa</taxon>
        <taxon>Nematoda</taxon>
        <taxon>Chromadorea</taxon>
        <taxon>Rhabditida</taxon>
        <taxon>Rhabditina</taxon>
        <taxon>Rhabditomorpha</taxon>
        <taxon>Rhabditoidea</taxon>
        <taxon>Rhabditidae</taxon>
        <taxon>Peloderinae</taxon>
        <taxon>Caenorhabditis</taxon>
    </lineage>
</organism>
<reference evidence="1 2" key="1">
    <citation type="submission" date="2022-04" db="EMBL/GenBank/DDBJ databases">
        <title>Chromosome-level reference genomes for two strains of Caenorhabditis briggsae: an improved platform for comparative genomics.</title>
        <authorList>
            <person name="Stevens L."/>
            <person name="Andersen E."/>
        </authorList>
    </citation>
    <scope>NUCLEOTIDE SEQUENCE [LARGE SCALE GENOMIC DNA]</scope>
    <source>
        <strain evidence="1">VX34</strain>
        <tissue evidence="1">Whole-organism</tissue>
    </source>
</reference>
<dbReference type="Proteomes" id="UP000829354">
    <property type="component" value="Chromosome X"/>
</dbReference>
<sequence length="95" mass="11096">MFNNDRIRYQNGERDYIVRAIQEFCLKYSTNPSNDTGKHSTCMNTYTVFPNRKMTRLGPFQVRLAVNYPKLAHLFLLPLRIAVSGLNQIARFLLI</sequence>
<accession>A0AAE9FEF8</accession>
<evidence type="ECO:0000313" key="2">
    <source>
        <dbReference type="Proteomes" id="UP000829354"/>
    </source>
</evidence>